<feature type="compositionally biased region" description="Low complexity" evidence="1">
    <location>
        <begin position="68"/>
        <end position="80"/>
    </location>
</feature>
<proteinExistence type="predicted"/>
<protein>
    <submittedName>
        <fullName evidence="2">Uncharacterized protein</fullName>
    </submittedName>
</protein>
<feature type="compositionally biased region" description="Gly residues" evidence="1">
    <location>
        <begin position="1"/>
        <end position="11"/>
    </location>
</feature>
<feature type="non-terminal residue" evidence="2">
    <location>
        <position position="1"/>
    </location>
</feature>
<organism evidence="2">
    <name type="scientific">marine metagenome</name>
    <dbReference type="NCBI Taxonomy" id="408172"/>
    <lineage>
        <taxon>unclassified sequences</taxon>
        <taxon>metagenomes</taxon>
        <taxon>ecological metagenomes</taxon>
    </lineage>
</organism>
<reference evidence="2" key="1">
    <citation type="submission" date="2018-05" db="EMBL/GenBank/DDBJ databases">
        <authorList>
            <person name="Lanie J.A."/>
            <person name="Ng W.-L."/>
            <person name="Kazmierczak K.M."/>
            <person name="Andrzejewski T.M."/>
            <person name="Davidsen T.M."/>
            <person name="Wayne K.J."/>
            <person name="Tettelin H."/>
            <person name="Glass J.I."/>
            <person name="Rusch D."/>
            <person name="Podicherti R."/>
            <person name="Tsui H.-C.T."/>
            <person name="Winkler M.E."/>
        </authorList>
    </citation>
    <scope>NUCLEOTIDE SEQUENCE</scope>
</reference>
<dbReference type="EMBL" id="UINC01206112">
    <property type="protein sequence ID" value="SVE27588.1"/>
    <property type="molecule type" value="Genomic_DNA"/>
</dbReference>
<feature type="region of interest" description="Disordered" evidence="1">
    <location>
        <begin position="1"/>
        <end position="111"/>
    </location>
</feature>
<sequence>PVERSVGGGGALRHPPGLSDAQRADRVGPVLLPGRLWGRGDAVGGRAGAVPVTGSGGRLHRQGGAAGRAGARTGQAAGDGVALGRAPAGDQRAPVAGGRSRRCRGRRGAGGGVVAEARFEPGTGAGVFRGRRRGLHDGDAGRRGVGGHPPELLRGV</sequence>
<accession>A0A383C7L1</accession>
<evidence type="ECO:0000256" key="1">
    <source>
        <dbReference type="SAM" id="MobiDB-lite"/>
    </source>
</evidence>
<dbReference type="AlphaFoldDB" id="A0A383C7L1"/>
<gene>
    <name evidence="2" type="ORF">METZ01_LOCUS480442</name>
</gene>
<evidence type="ECO:0000313" key="2">
    <source>
        <dbReference type="EMBL" id="SVE27588.1"/>
    </source>
</evidence>
<name>A0A383C7L1_9ZZZZ</name>
<feature type="non-terminal residue" evidence="2">
    <location>
        <position position="156"/>
    </location>
</feature>
<feature type="region of interest" description="Disordered" evidence="1">
    <location>
        <begin position="123"/>
        <end position="156"/>
    </location>
</feature>